<accession>A0A061QWW3</accession>
<feature type="compositionally biased region" description="Low complexity" evidence="1">
    <location>
        <begin position="198"/>
        <end position="219"/>
    </location>
</feature>
<feature type="region of interest" description="Disordered" evidence="1">
    <location>
        <begin position="1"/>
        <end position="22"/>
    </location>
</feature>
<protein>
    <submittedName>
        <fullName evidence="2">Uncharacterized protein</fullName>
    </submittedName>
</protein>
<name>A0A061QWW3_9CHLO</name>
<feature type="region of interest" description="Disordered" evidence="1">
    <location>
        <begin position="191"/>
        <end position="269"/>
    </location>
</feature>
<gene>
    <name evidence="2" type="ORF">TSPGSL018_21845</name>
</gene>
<feature type="non-terminal residue" evidence="2">
    <location>
        <position position="269"/>
    </location>
</feature>
<evidence type="ECO:0000256" key="1">
    <source>
        <dbReference type="SAM" id="MobiDB-lite"/>
    </source>
</evidence>
<dbReference type="EMBL" id="GBEZ01023975">
    <property type="protein sequence ID" value="JAC62960.1"/>
    <property type="molecule type" value="Transcribed_RNA"/>
</dbReference>
<sequence length="269" mass="28558">MVWTSQPGPNQGRAAEGDNSRLRVTDAGRRRFAFPSRRAALVEHYVAAISPEPAAVACRGARSPPCNADPDYLPSPEESNLRVSRGGGGACVTFNQNYSPELGVAASLERAALNRSPRLASNWPDLFPGDPAAEDGYAEVPRLLNYSNYTMRFGPSLPERFQRLSSPFAEHKQPALHRTSPGWVVVRRSEADGSPIEGGAAAVGKGPKPAQSTAPTAAEPDPPPRLADAVCQTTTDAWTQTARGSESGSQSDPEPPPKQGGTKPAARPR</sequence>
<feature type="compositionally biased region" description="Polar residues" evidence="1">
    <location>
        <begin position="231"/>
        <end position="252"/>
    </location>
</feature>
<evidence type="ECO:0000313" key="2">
    <source>
        <dbReference type="EMBL" id="JAC62960.1"/>
    </source>
</evidence>
<proteinExistence type="predicted"/>
<reference evidence="2" key="1">
    <citation type="submission" date="2014-05" db="EMBL/GenBank/DDBJ databases">
        <title>The transcriptome of the halophilic microalga Tetraselmis sp. GSL018 isolated from the Great Salt Lake, Utah.</title>
        <authorList>
            <person name="Jinkerson R.E."/>
            <person name="D'Adamo S."/>
            <person name="Posewitz M.C."/>
        </authorList>
    </citation>
    <scope>NUCLEOTIDE SEQUENCE</scope>
    <source>
        <strain evidence="2">GSL018</strain>
    </source>
</reference>
<organism evidence="2">
    <name type="scientific">Tetraselmis sp. GSL018</name>
    <dbReference type="NCBI Taxonomy" id="582737"/>
    <lineage>
        <taxon>Eukaryota</taxon>
        <taxon>Viridiplantae</taxon>
        <taxon>Chlorophyta</taxon>
        <taxon>core chlorophytes</taxon>
        <taxon>Chlorodendrophyceae</taxon>
        <taxon>Chlorodendrales</taxon>
        <taxon>Chlorodendraceae</taxon>
        <taxon>Tetraselmis</taxon>
    </lineage>
</organism>
<dbReference type="AlphaFoldDB" id="A0A061QWW3"/>